<dbReference type="AlphaFoldDB" id="H3H0S0"/>
<dbReference type="InParanoid" id="H3H0S0"/>
<feature type="compositionally biased region" description="Polar residues" evidence="1">
    <location>
        <begin position="1"/>
        <end position="31"/>
    </location>
</feature>
<evidence type="ECO:0000256" key="1">
    <source>
        <dbReference type="SAM" id="MobiDB-lite"/>
    </source>
</evidence>
<organism evidence="2 3">
    <name type="scientific">Phytophthora ramorum</name>
    <name type="common">Sudden oak death agent</name>
    <dbReference type="NCBI Taxonomy" id="164328"/>
    <lineage>
        <taxon>Eukaryota</taxon>
        <taxon>Sar</taxon>
        <taxon>Stramenopiles</taxon>
        <taxon>Oomycota</taxon>
        <taxon>Peronosporomycetes</taxon>
        <taxon>Peronosporales</taxon>
        <taxon>Peronosporaceae</taxon>
        <taxon>Phytophthora</taxon>
    </lineage>
</organism>
<dbReference type="HOGENOM" id="CLU_1900377_0_0_1"/>
<keyword evidence="3" id="KW-1185">Reference proteome</keyword>
<protein>
    <submittedName>
        <fullName evidence="2">Uncharacterized protein</fullName>
    </submittedName>
</protein>
<dbReference type="VEuPathDB" id="FungiDB:KRP22_1443"/>
<dbReference type="EnsemblProtists" id="Phyra83772">
    <property type="protein sequence ID" value="Phyra83772"/>
    <property type="gene ID" value="Phyra83772"/>
</dbReference>
<reference evidence="2" key="2">
    <citation type="submission" date="2015-06" db="UniProtKB">
        <authorList>
            <consortium name="EnsemblProtists"/>
        </authorList>
    </citation>
    <scope>IDENTIFICATION</scope>
    <source>
        <strain evidence="2">Pr102</strain>
    </source>
</reference>
<dbReference type="EnsemblProtists" id="Phyra83770">
    <property type="protein sequence ID" value="Phyra83770"/>
    <property type="gene ID" value="Phyra83770"/>
</dbReference>
<dbReference type="Proteomes" id="UP000005238">
    <property type="component" value="Unassembled WGS sequence"/>
</dbReference>
<proteinExistence type="predicted"/>
<accession>H3H0S0</accession>
<feature type="region of interest" description="Disordered" evidence="1">
    <location>
        <begin position="1"/>
        <end position="55"/>
    </location>
</feature>
<dbReference type="VEuPathDB" id="FungiDB:KRP23_1204"/>
<evidence type="ECO:0000313" key="3">
    <source>
        <dbReference type="Proteomes" id="UP000005238"/>
    </source>
</evidence>
<evidence type="ECO:0000313" key="2">
    <source>
        <dbReference type="EnsemblProtists" id="Phyra83772"/>
    </source>
</evidence>
<name>H3H0S0_PHYRM</name>
<dbReference type="EMBL" id="DS566093">
    <property type="status" value="NOT_ANNOTATED_CDS"/>
    <property type="molecule type" value="Genomic_DNA"/>
</dbReference>
<reference evidence="3" key="1">
    <citation type="journal article" date="2006" name="Science">
        <title>Phytophthora genome sequences uncover evolutionary origins and mechanisms of pathogenesis.</title>
        <authorList>
            <person name="Tyler B.M."/>
            <person name="Tripathy S."/>
            <person name="Zhang X."/>
            <person name="Dehal P."/>
            <person name="Jiang R.H."/>
            <person name="Aerts A."/>
            <person name="Arredondo F.D."/>
            <person name="Baxter L."/>
            <person name="Bensasson D."/>
            <person name="Beynon J.L."/>
            <person name="Chapman J."/>
            <person name="Damasceno C.M."/>
            <person name="Dorrance A.E."/>
            <person name="Dou D."/>
            <person name="Dickerman A.W."/>
            <person name="Dubchak I.L."/>
            <person name="Garbelotto M."/>
            <person name="Gijzen M."/>
            <person name="Gordon S.G."/>
            <person name="Govers F."/>
            <person name="Grunwald N.J."/>
            <person name="Huang W."/>
            <person name="Ivors K.L."/>
            <person name="Jones R.W."/>
            <person name="Kamoun S."/>
            <person name="Krampis K."/>
            <person name="Lamour K.H."/>
            <person name="Lee M.K."/>
            <person name="McDonald W.H."/>
            <person name="Medina M."/>
            <person name="Meijer H.J."/>
            <person name="Nordberg E.K."/>
            <person name="Maclean D.J."/>
            <person name="Ospina-Giraldo M.D."/>
            <person name="Morris P.F."/>
            <person name="Phuntumart V."/>
            <person name="Putnam N.H."/>
            <person name="Rash S."/>
            <person name="Rose J.K."/>
            <person name="Sakihama Y."/>
            <person name="Salamov A.A."/>
            <person name="Savidor A."/>
            <person name="Scheuring C.F."/>
            <person name="Smith B.M."/>
            <person name="Sobral B.W."/>
            <person name="Terry A."/>
            <person name="Torto-Alalibo T.A."/>
            <person name="Win J."/>
            <person name="Xu Z."/>
            <person name="Zhang H."/>
            <person name="Grigoriev I.V."/>
            <person name="Rokhsar D.S."/>
            <person name="Boore J.L."/>
        </authorList>
    </citation>
    <scope>NUCLEOTIDE SEQUENCE [LARGE SCALE GENOMIC DNA]</scope>
    <source>
        <strain evidence="3">Pr102</strain>
    </source>
</reference>
<sequence>MANPTASQSTRSSEPLHATSSVGLLNQSSEQAPFKRVKKAVETRKKQQGPSKKYRTTYDIRKQQKSDLVAKVARLQREVNLLKHRVLIEQGEAYMTIQRTKVANSVLRECVQDQHVTIAGWEPTALSTVTLWWR</sequence>